<accession>A0A3D9US24</accession>
<name>A0A3D9US24_9MICO</name>
<organism evidence="2 3">
    <name type="scientific">Calidifontibacter indicus</name>
    <dbReference type="NCBI Taxonomy" id="419650"/>
    <lineage>
        <taxon>Bacteria</taxon>
        <taxon>Bacillati</taxon>
        <taxon>Actinomycetota</taxon>
        <taxon>Actinomycetes</taxon>
        <taxon>Micrococcales</taxon>
        <taxon>Dermacoccaceae</taxon>
        <taxon>Calidifontibacter</taxon>
    </lineage>
</organism>
<comment type="caution">
    <text evidence="2">The sequence shown here is derived from an EMBL/GenBank/DDBJ whole genome shotgun (WGS) entry which is preliminary data.</text>
</comment>
<sequence length="222" mass="23490">MKIYAERPARLVRQIVFDAVVVGWLILWWRLGHAVNDEADKGMTGAQKLQTSASSLSGNLTDAGQRLRKVPLVGDTLQEPFDKSAGAANQISVAGHDLGVGLDNLGNLLGLLTMLAPFLFGVALWAAVRLPYVRRATQAAKLRATEAGMDVLALRALQHRSAADLFAISTGPAAGWRVGDADTTKALGELHLRRLGLKPGKAEAIVSRAATARGAAAQPDEA</sequence>
<reference evidence="2 3" key="1">
    <citation type="submission" date="2018-08" db="EMBL/GenBank/DDBJ databases">
        <title>Sequencing the genomes of 1000 actinobacteria strains.</title>
        <authorList>
            <person name="Klenk H.-P."/>
        </authorList>
    </citation>
    <scope>NUCLEOTIDE SEQUENCE [LARGE SCALE GENOMIC DNA]</scope>
    <source>
        <strain evidence="2 3">DSM 22967</strain>
    </source>
</reference>
<keyword evidence="3" id="KW-1185">Reference proteome</keyword>
<dbReference type="Proteomes" id="UP000256253">
    <property type="component" value="Unassembled WGS sequence"/>
</dbReference>
<dbReference type="RefSeq" id="WP_115923155.1">
    <property type="nucleotide sequence ID" value="NZ_QTUA01000001.1"/>
</dbReference>
<feature type="transmembrane region" description="Helical" evidence="1">
    <location>
        <begin position="12"/>
        <end position="31"/>
    </location>
</feature>
<evidence type="ECO:0000313" key="2">
    <source>
        <dbReference type="EMBL" id="REF31293.1"/>
    </source>
</evidence>
<dbReference type="AlphaFoldDB" id="A0A3D9US24"/>
<keyword evidence="1" id="KW-1133">Transmembrane helix</keyword>
<protein>
    <submittedName>
        <fullName evidence="2">Uncharacterized protein</fullName>
    </submittedName>
</protein>
<dbReference type="OrthoDB" id="5198533at2"/>
<evidence type="ECO:0000313" key="3">
    <source>
        <dbReference type="Proteomes" id="UP000256253"/>
    </source>
</evidence>
<dbReference type="EMBL" id="QTUA01000001">
    <property type="protein sequence ID" value="REF31293.1"/>
    <property type="molecule type" value="Genomic_DNA"/>
</dbReference>
<keyword evidence="1" id="KW-0812">Transmembrane</keyword>
<evidence type="ECO:0000256" key="1">
    <source>
        <dbReference type="SAM" id="Phobius"/>
    </source>
</evidence>
<feature type="transmembrane region" description="Helical" evidence="1">
    <location>
        <begin position="108"/>
        <end position="128"/>
    </location>
</feature>
<gene>
    <name evidence="2" type="ORF">DFJ65_2349</name>
</gene>
<keyword evidence="1" id="KW-0472">Membrane</keyword>
<proteinExistence type="predicted"/>